<dbReference type="EMBL" id="FOMW01000004">
    <property type="protein sequence ID" value="SFD96437.1"/>
    <property type="molecule type" value="Genomic_DNA"/>
</dbReference>
<name>A0A1I1WMN4_9RHOB</name>
<feature type="transmembrane region" description="Helical" evidence="1">
    <location>
        <begin position="30"/>
        <end position="49"/>
    </location>
</feature>
<feature type="signal peptide" evidence="2">
    <location>
        <begin position="1"/>
        <end position="19"/>
    </location>
</feature>
<gene>
    <name evidence="3" type="ORF">SAMN04488523_10456</name>
</gene>
<dbReference type="OrthoDB" id="7877374at2"/>
<proteinExistence type="predicted"/>
<evidence type="ECO:0000313" key="4">
    <source>
        <dbReference type="Proteomes" id="UP000198977"/>
    </source>
</evidence>
<organism evidence="3 4">
    <name type="scientific">Sulfitobacter brevis</name>
    <dbReference type="NCBI Taxonomy" id="74348"/>
    <lineage>
        <taxon>Bacteria</taxon>
        <taxon>Pseudomonadati</taxon>
        <taxon>Pseudomonadota</taxon>
        <taxon>Alphaproteobacteria</taxon>
        <taxon>Rhodobacterales</taxon>
        <taxon>Roseobacteraceae</taxon>
        <taxon>Sulfitobacter</taxon>
    </lineage>
</organism>
<keyword evidence="1" id="KW-0812">Transmembrane</keyword>
<evidence type="ECO:0000256" key="1">
    <source>
        <dbReference type="SAM" id="Phobius"/>
    </source>
</evidence>
<keyword evidence="1" id="KW-0472">Membrane</keyword>
<dbReference type="AlphaFoldDB" id="A0A1I1WMN4"/>
<keyword evidence="1" id="KW-1133">Transmembrane helix</keyword>
<protein>
    <recommendedName>
        <fullName evidence="5">MYXO-CTERM domain-containing protein</fullName>
    </recommendedName>
</protein>
<evidence type="ECO:0008006" key="5">
    <source>
        <dbReference type="Google" id="ProtNLM"/>
    </source>
</evidence>
<reference evidence="4" key="1">
    <citation type="submission" date="2016-10" db="EMBL/GenBank/DDBJ databases">
        <authorList>
            <person name="Varghese N."/>
            <person name="Submissions S."/>
        </authorList>
    </citation>
    <scope>NUCLEOTIDE SEQUENCE [LARGE SCALE GENOMIC DNA]</scope>
    <source>
        <strain evidence="4">DSM 11443</strain>
    </source>
</reference>
<evidence type="ECO:0000256" key="2">
    <source>
        <dbReference type="SAM" id="SignalP"/>
    </source>
</evidence>
<feature type="chain" id="PRO_5011795841" description="MYXO-CTERM domain-containing protein" evidence="2">
    <location>
        <begin position="20"/>
        <end position="52"/>
    </location>
</feature>
<evidence type="ECO:0000313" key="3">
    <source>
        <dbReference type="EMBL" id="SFD96437.1"/>
    </source>
</evidence>
<keyword evidence="2" id="KW-0732">Signal</keyword>
<dbReference type="STRING" id="74348.SAMN04488523_10456"/>
<dbReference type="Proteomes" id="UP000198977">
    <property type="component" value="Unassembled WGS sequence"/>
</dbReference>
<accession>A0A1I1WMN4</accession>
<dbReference type="RefSeq" id="WP_093922999.1">
    <property type="nucleotide sequence ID" value="NZ_FOMW01000004.1"/>
</dbReference>
<keyword evidence="4" id="KW-1185">Reference proteome</keyword>
<sequence>MKKWFAIFFLAASPLSAHPGAHVNPHGDDLFWIIAVTVLALAVLAVLGLRRK</sequence>